<dbReference type="Proteomes" id="UP000661112">
    <property type="component" value="Unassembled WGS sequence"/>
</dbReference>
<comment type="caution">
    <text evidence="1">The sequence shown here is derived from an EMBL/GenBank/DDBJ whole genome shotgun (WGS) entry which is preliminary data.</text>
</comment>
<name>A0ABR8DCK1_9NOST</name>
<accession>A0ABR8DCK1</accession>
<protein>
    <recommendedName>
        <fullName evidence="3">Rho termination factor N-terminal domain-containing protein</fullName>
    </recommendedName>
</protein>
<proteinExistence type="predicted"/>
<evidence type="ECO:0000313" key="2">
    <source>
        <dbReference type="Proteomes" id="UP000661112"/>
    </source>
</evidence>
<reference evidence="1 2" key="1">
    <citation type="journal article" date="2020" name="ISME J.">
        <title>Comparative genomics reveals insights into cyanobacterial evolution and habitat adaptation.</title>
        <authorList>
            <person name="Chen M.Y."/>
            <person name="Teng W.K."/>
            <person name="Zhao L."/>
            <person name="Hu C.X."/>
            <person name="Zhou Y.K."/>
            <person name="Han B.P."/>
            <person name="Song L.R."/>
            <person name="Shu W.S."/>
        </authorList>
    </citation>
    <scope>NUCLEOTIDE SEQUENCE [LARGE SCALE GENOMIC DNA]</scope>
    <source>
        <strain evidence="1 2">FACHB-119</strain>
    </source>
</reference>
<dbReference type="EMBL" id="JACJSG010000042">
    <property type="protein sequence ID" value="MBD2503947.1"/>
    <property type="molecule type" value="Genomic_DNA"/>
</dbReference>
<gene>
    <name evidence="1" type="ORF">H6G83_25625</name>
</gene>
<keyword evidence="2" id="KW-1185">Reference proteome</keyword>
<dbReference type="RefSeq" id="WP_190477232.1">
    <property type="nucleotide sequence ID" value="NZ_JACJSG010000042.1"/>
</dbReference>
<organism evidence="1 2">
    <name type="scientific">Anabaena azotica FACHB-119</name>
    <dbReference type="NCBI Taxonomy" id="947527"/>
    <lineage>
        <taxon>Bacteria</taxon>
        <taxon>Bacillati</taxon>
        <taxon>Cyanobacteriota</taxon>
        <taxon>Cyanophyceae</taxon>
        <taxon>Nostocales</taxon>
        <taxon>Nostocaceae</taxon>
        <taxon>Anabaena</taxon>
        <taxon>Anabaena azotica</taxon>
    </lineage>
</organism>
<evidence type="ECO:0008006" key="3">
    <source>
        <dbReference type="Google" id="ProtNLM"/>
    </source>
</evidence>
<evidence type="ECO:0000313" key="1">
    <source>
        <dbReference type="EMBL" id="MBD2503947.1"/>
    </source>
</evidence>
<sequence length="247" mass="28161">MFSSKFRQSNFPAIEALQKGLKSYVSELEKIEKEKNTTVIKGAALMVTKLVKNALVSVNHLVRINLDNEKSIDLLKLAINSLHTAYLKIYRYENYISKKIKELWQEAFNILPSGAVVQPELFGLNEVGCALEAKIPVFECLVQWMNRNIQEFVDYKRQRKTQNNSGVQLCLDLENAKDLQHNNYHQNVEVQQSNLISVEDIKNLTLRAARKVASELGLPQKSNGKDLSKAALIDCLLNWRQQKICTA</sequence>